<comment type="function">
    <text evidence="37">Component of the small ribosomal subunit. The ribosome is a large ribonucleoprotein complex responsible for the synthesis of proteins in the cell.</text>
</comment>
<dbReference type="InterPro" id="IPR032778">
    <property type="entry name" value="GF_recep_IV"/>
</dbReference>
<dbReference type="InterPro" id="IPR013087">
    <property type="entry name" value="Znf_C2H2_type"/>
</dbReference>
<evidence type="ECO:0000256" key="27">
    <source>
        <dbReference type="ARBA" id="ARBA00023157"/>
    </source>
</evidence>
<evidence type="ECO:0000256" key="34">
    <source>
        <dbReference type="ARBA" id="ARBA00038390"/>
    </source>
</evidence>
<dbReference type="FunFam" id="3.80.20.20:FF:000003">
    <property type="entry name" value="Receptor protein-tyrosine kinase"/>
    <property type="match status" value="1"/>
</dbReference>
<dbReference type="InterPro" id="IPR006211">
    <property type="entry name" value="Furin-like_Cys-rich_dom"/>
</dbReference>
<dbReference type="Gene3D" id="3.30.1740.20">
    <property type="entry name" value="Ribosomal protein S26e"/>
    <property type="match status" value="1"/>
</dbReference>
<dbReference type="GO" id="GO:0038127">
    <property type="term" value="P:ERBB signaling pathway"/>
    <property type="evidence" value="ECO:0007669"/>
    <property type="project" value="UniProtKB-ARBA"/>
</dbReference>
<keyword evidence="31" id="KW-0807">Transducer</keyword>
<evidence type="ECO:0000256" key="26">
    <source>
        <dbReference type="ARBA" id="ARBA00023137"/>
    </source>
</evidence>
<dbReference type="InterPro" id="IPR036941">
    <property type="entry name" value="Rcpt_L-dom_sf"/>
</dbReference>
<dbReference type="PANTHER" id="PTHR24416">
    <property type="entry name" value="TYROSINE-PROTEIN KINASE RECEPTOR"/>
    <property type="match status" value="1"/>
</dbReference>
<evidence type="ECO:0000256" key="39">
    <source>
        <dbReference type="PROSITE-ProRule" id="PRU00042"/>
    </source>
</evidence>
<keyword evidence="22" id="KW-0007">Acetylation</keyword>
<evidence type="ECO:0000259" key="42">
    <source>
        <dbReference type="PROSITE" id="PS50011"/>
    </source>
</evidence>
<dbReference type="SUPFAM" id="SSF57184">
    <property type="entry name" value="Growth factor receptor domain"/>
    <property type="match status" value="2"/>
</dbReference>
<keyword evidence="24" id="KW-0238">DNA-binding</keyword>
<dbReference type="Proteomes" id="UP000710432">
    <property type="component" value="Unassembled WGS sequence"/>
</dbReference>
<dbReference type="PANTHER" id="PTHR24416:SF88">
    <property type="entry name" value="RECEPTOR TYROSINE-PROTEIN KINASE ERBB-3"/>
    <property type="match status" value="1"/>
</dbReference>
<evidence type="ECO:0000256" key="30">
    <source>
        <dbReference type="ARBA" id="ARBA00023180"/>
    </source>
</evidence>
<dbReference type="FunFam" id="3.80.20.20:FF:000004">
    <property type="entry name" value="Receptor protein-tyrosine kinase"/>
    <property type="match status" value="1"/>
</dbReference>
<evidence type="ECO:0000256" key="12">
    <source>
        <dbReference type="ARBA" id="ARBA00022729"/>
    </source>
</evidence>
<dbReference type="Pfam" id="PF14843">
    <property type="entry name" value="GF_recep_IV"/>
    <property type="match status" value="2"/>
</dbReference>
<dbReference type="InterPro" id="IPR047864">
    <property type="entry name" value="Ribosomal_eS26_CS"/>
</dbReference>
<name>A0A8J6G7E9_MICOH</name>
<dbReference type="Pfam" id="PF00757">
    <property type="entry name" value="Furin-like"/>
    <property type="match status" value="1"/>
</dbReference>
<evidence type="ECO:0000256" key="10">
    <source>
        <dbReference type="ARBA" id="ARBA00022692"/>
    </source>
</evidence>
<keyword evidence="17" id="KW-0862">Zinc</keyword>
<feature type="domain" description="G-protein coupled receptors family 1 profile" evidence="44">
    <location>
        <begin position="793"/>
        <end position="849"/>
    </location>
</feature>
<dbReference type="SMART" id="SM00261">
    <property type="entry name" value="FU"/>
    <property type="match status" value="2"/>
</dbReference>
<dbReference type="GO" id="GO:0005634">
    <property type="term" value="C:nucleus"/>
    <property type="evidence" value="ECO:0007669"/>
    <property type="project" value="UniProtKB-SubCell"/>
</dbReference>
<keyword evidence="11" id="KW-0479">Metal-binding</keyword>
<dbReference type="FunFam" id="3.30.160.60:FF:000168">
    <property type="entry name" value="zinc finger protein Eos isoform X1"/>
    <property type="match status" value="1"/>
</dbReference>
<evidence type="ECO:0000256" key="18">
    <source>
        <dbReference type="ARBA" id="ARBA00022840"/>
    </source>
</evidence>
<dbReference type="SUPFAM" id="SSF81321">
    <property type="entry name" value="Family A G protein-coupled receptor-like"/>
    <property type="match status" value="1"/>
</dbReference>
<dbReference type="PROSITE" id="PS00028">
    <property type="entry name" value="ZINC_FINGER_C2H2_1"/>
    <property type="match status" value="5"/>
</dbReference>
<dbReference type="FunFam" id="3.30.160.60:FF:000372">
    <property type="entry name" value="IKAROS family zinc finger 4"/>
    <property type="match status" value="1"/>
</dbReference>
<evidence type="ECO:0000256" key="38">
    <source>
        <dbReference type="ARBA" id="ARBA00051243"/>
    </source>
</evidence>
<dbReference type="InterPro" id="IPR008266">
    <property type="entry name" value="Tyr_kinase_AS"/>
</dbReference>
<evidence type="ECO:0000256" key="2">
    <source>
        <dbReference type="ARBA" id="ARBA00004141"/>
    </source>
</evidence>
<organism evidence="45 46">
    <name type="scientific">Microtus ochrogaster</name>
    <name type="common">Prairie vole</name>
    <dbReference type="NCBI Taxonomy" id="79684"/>
    <lineage>
        <taxon>Eukaryota</taxon>
        <taxon>Metazoa</taxon>
        <taxon>Chordata</taxon>
        <taxon>Craniata</taxon>
        <taxon>Vertebrata</taxon>
        <taxon>Euteleostomi</taxon>
        <taxon>Mammalia</taxon>
        <taxon>Eutheria</taxon>
        <taxon>Euarchontoglires</taxon>
        <taxon>Glires</taxon>
        <taxon>Rodentia</taxon>
        <taxon>Myomorpha</taxon>
        <taxon>Muroidea</taxon>
        <taxon>Cricetidae</taxon>
        <taxon>Arvicolinae</taxon>
        <taxon>Microtus</taxon>
    </lineage>
</organism>
<dbReference type="GO" id="GO:0006412">
    <property type="term" value="P:translation"/>
    <property type="evidence" value="ECO:0007669"/>
    <property type="project" value="InterPro"/>
</dbReference>
<feature type="compositionally biased region" description="Low complexity" evidence="40">
    <location>
        <begin position="2023"/>
        <end position="2035"/>
    </location>
</feature>
<dbReference type="GO" id="GO:0008270">
    <property type="term" value="F:zinc ion binding"/>
    <property type="evidence" value="ECO:0007669"/>
    <property type="project" value="UniProtKB-KW"/>
</dbReference>
<dbReference type="InterPro" id="IPR006212">
    <property type="entry name" value="Furin_repeat"/>
</dbReference>
<dbReference type="FunFam" id="3.30.160.60:FF:000073">
    <property type="entry name" value="IKAROS family zinc finger 1"/>
    <property type="match status" value="1"/>
</dbReference>
<dbReference type="CDD" id="cd00064">
    <property type="entry name" value="FU"/>
    <property type="match status" value="2"/>
</dbReference>
<comment type="similarity">
    <text evidence="5">Belongs to the eukaryotic ribosomal protein eS26 family.</text>
</comment>
<keyword evidence="23" id="KW-0805">Transcription regulation</keyword>
<evidence type="ECO:0000256" key="17">
    <source>
        <dbReference type="ARBA" id="ARBA00022833"/>
    </source>
</evidence>
<keyword evidence="9" id="KW-0808">Transferase</keyword>
<dbReference type="Pfam" id="PF01283">
    <property type="entry name" value="Ribosomal_S26e"/>
    <property type="match status" value="1"/>
</dbReference>
<keyword evidence="16 45" id="KW-0418">Kinase</keyword>
<keyword evidence="10 41" id="KW-0812">Transmembrane</keyword>
<comment type="subcellular location">
    <subcellularLocation>
        <location evidence="2">Membrane</location>
        <topology evidence="2">Multi-pass membrane protein</topology>
    </subcellularLocation>
    <subcellularLocation>
        <location evidence="4">Membrane</location>
        <topology evidence="4">Single-pass type I membrane protein</topology>
    </subcellularLocation>
    <subcellularLocation>
        <location evidence="1">Nucleus</location>
    </subcellularLocation>
    <subcellularLocation>
        <location evidence="3">Rough endoplasmic reticulum</location>
    </subcellularLocation>
</comment>
<dbReference type="Gene3D" id="2.10.220.10">
    <property type="entry name" value="Hormone Receptor, Insulin-like Growth Factor Receptor 1, Chain A, domain 2"/>
    <property type="match status" value="2"/>
</dbReference>
<dbReference type="FunFam" id="3.30.1740.20:FF:000001">
    <property type="entry name" value="40S ribosomal protein S26"/>
    <property type="match status" value="1"/>
</dbReference>
<keyword evidence="27" id="KW-1015">Disulfide bond</keyword>
<dbReference type="Pfam" id="PF00096">
    <property type="entry name" value="zf-C2H2"/>
    <property type="match status" value="3"/>
</dbReference>
<dbReference type="InterPro" id="IPR001245">
    <property type="entry name" value="Ser-Thr/Tyr_kinase_cat_dom"/>
</dbReference>
<evidence type="ECO:0000256" key="16">
    <source>
        <dbReference type="ARBA" id="ARBA00022777"/>
    </source>
</evidence>
<evidence type="ECO:0000256" key="19">
    <source>
        <dbReference type="ARBA" id="ARBA00022843"/>
    </source>
</evidence>
<dbReference type="Gene3D" id="1.20.1070.10">
    <property type="entry name" value="Rhodopsin 7-helix transmembrane proteins"/>
    <property type="match status" value="1"/>
</dbReference>
<keyword evidence="25 41" id="KW-0472">Membrane</keyword>
<dbReference type="GO" id="GO:0043235">
    <property type="term" value="C:receptor complex"/>
    <property type="evidence" value="ECO:0007669"/>
    <property type="project" value="TreeGrafter"/>
</dbReference>
<dbReference type="GO" id="GO:0009925">
    <property type="term" value="C:basal plasma membrane"/>
    <property type="evidence" value="ECO:0007669"/>
    <property type="project" value="TreeGrafter"/>
</dbReference>
<reference evidence="45" key="1">
    <citation type="submission" date="2020-03" db="EMBL/GenBank/DDBJ databases">
        <title>Studies in the Genomics of Life Span.</title>
        <authorList>
            <person name="Glass D."/>
        </authorList>
    </citation>
    <scope>NUCLEOTIDE SEQUENCE</scope>
    <source>
        <strain evidence="45">LTLLF</strain>
        <tissue evidence="45">Muscle</tissue>
    </source>
</reference>
<feature type="transmembrane region" description="Helical" evidence="41">
    <location>
        <begin position="1493"/>
        <end position="1515"/>
    </location>
</feature>
<keyword evidence="7" id="KW-1017">Isopeptide bond</keyword>
<feature type="compositionally biased region" description="Polar residues" evidence="40">
    <location>
        <begin position="1"/>
        <end position="10"/>
    </location>
</feature>
<dbReference type="SMART" id="SM00355">
    <property type="entry name" value="ZnF_C2H2"/>
    <property type="match status" value="6"/>
</dbReference>
<dbReference type="SUPFAM" id="SSF56112">
    <property type="entry name" value="Protein kinase-like (PK-like)"/>
    <property type="match status" value="1"/>
</dbReference>
<evidence type="ECO:0000256" key="22">
    <source>
        <dbReference type="ARBA" id="ARBA00022990"/>
    </source>
</evidence>
<dbReference type="InterPro" id="IPR036236">
    <property type="entry name" value="Znf_C2H2_sf"/>
</dbReference>
<dbReference type="FunFam" id="1.10.510.10:FF:000233">
    <property type="entry name" value="receptor tyrosine-protein kinase erbB-3"/>
    <property type="match status" value="1"/>
</dbReference>
<dbReference type="Gene3D" id="1.20.890.10">
    <property type="entry name" value="cAMP-dependent protein kinase regulatory subunit, dimerization-anchoring domain"/>
    <property type="match status" value="1"/>
</dbReference>
<dbReference type="GO" id="GO:1990904">
    <property type="term" value="C:ribonucleoprotein complex"/>
    <property type="evidence" value="ECO:0007669"/>
    <property type="project" value="UniProtKB-KW"/>
</dbReference>
<dbReference type="InterPro" id="IPR000494">
    <property type="entry name" value="Rcpt_L-dom"/>
</dbReference>
<evidence type="ECO:0000256" key="14">
    <source>
        <dbReference type="ARBA" id="ARBA00022741"/>
    </source>
</evidence>
<evidence type="ECO:0000256" key="1">
    <source>
        <dbReference type="ARBA" id="ARBA00004123"/>
    </source>
</evidence>
<evidence type="ECO:0000256" key="35">
    <source>
        <dbReference type="ARBA" id="ARBA00039273"/>
    </source>
</evidence>
<comment type="catalytic activity">
    <reaction evidence="38">
        <text>L-tyrosyl-[protein] + ATP = O-phospho-L-tyrosyl-[protein] + ADP + H(+)</text>
        <dbReference type="Rhea" id="RHEA:10596"/>
        <dbReference type="Rhea" id="RHEA-COMP:10136"/>
        <dbReference type="Rhea" id="RHEA-COMP:20101"/>
        <dbReference type="ChEBI" id="CHEBI:15378"/>
        <dbReference type="ChEBI" id="CHEBI:30616"/>
        <dbReference type="ChEBI" id="CHEBI:46858"/>
        <dbReference type="ChEBI" id="CHEBI:61978"/>
        <dbReference type="ChEBI" id="CHEBI:456216"/>
        <dbReference type="EC" id="2.7.10.1"/>
    </reaction>
</comment>
<evidence type="ECO:0000256" key="33">
    <source>
        <dbReference type="ARBA" id="ARBA00023274"/>
    </source>
</evidence>
<dbReference type="SUPFAM" id="SSF52058">
    <property type="entry name" value="L domain-like"/>
    <property type="match status" value="2"/>
</dbReference>
<keyword evidence="15 39" id="KW-0863">Zinc-finger</keyword>
<evidence type="ECO:0000256" key="21">
    <source>
        <dbReference type="ARBA" id="ARBA00022989"/>
    </source>
</evidence>
<evidence type="ECO:0000313" key="45">
    <source>
        <dbReference type="EMBL" id="KAH0505534.1"/>
    </source>
</evidence>
<dbReference type="Gene3D" id="3.30.160.60">
    <property type="entry name" value="Classic Zinc Finger"/>
    <property type="match status" value="4"/>
</dbReference>
<feature type="domain" description="C2H2-type" evidence="43">
    <location>
        <begin position="170"/>
        <end position="197"/>
    </location>
</feature>
<protein>
    <recommendedName>
        <fullName evidence="35">Small ribosomal subunit protein eS26</fullName>
        <ecNumber evidence="6">2.7.10.1</ecNumber>
    </recommendedName>
    <alternativeName>
        <fullName evidence="36">40S ribosomal protein S26</fullName>
    </alternativeName>
</protein>
<accession>A0A8J6G7E9</accession>
<dbReference type="InterPro" id="IPR038551">
    <property type="entry name" value="Ribosomal_eS26_sf"/>
</dbReference>
<dbReference type="GO" id="GO:0004714">
    <property type="term" value="F:transmembrane receptor protein tyrosine kinase activity"/>
    <property type="evidence" value="ECO:0007669"/>
    <property type="project" value="UniProtKB-EC"/>
</dbReference>
<evidence type="ECO:0000259" key="44">
    <source>
        <dbReference type="PROSITE" id="PS50262"/>
    </source>
</evidence>
<dbReference type="GO" id="GO:0005524">
    <property type="term" value="F:ATP binding"/>
    <property type="evidence" value="ECO:0007669"/>
    <property type="project" value="UniProtKB-KW"/>
</dbReference>
<dbReference type="GO" id="GO:0022626">
    <property type="term" value="C:cytosolic ribosome"/>
    <property type="evidence" value="ECO:0007669"/>
    <property type="project" value="UniProtKB-ARBA"/>
</dbReference>
<dbReference type="PRINTS" id="PR00109">
    <property type="entry name" value="TYRKINASE"/>
</dbReference>
<evidence type="ECO:0000256" key="29">
    <source>
        <dbReference type="ARBA" id="ARBA00023170"/>
    </source>
</evidence>
<comment type="similarity">
    <text evidence="34">Belongs to the Ikaros C2H2-type zinc-finger protein family.</text>
</comment>
<evidence type="ECO:0000256" key="5">
    <source>
        <dbReference type="ARBA" id="ARBA00008596"/>
    </source>
</evidence>
<dbReference type="PROSITE" id="PS00109">
    <property type="entry name" value="PROTEIN_KINASE_TYR"/>
    <property type="match status" value="1"/>
</dbReference>
<keyword evidence="19" id="KW-0832">Ubl conjugation</keyword>
<dbReference type="FunFam" id="3.30.160.60:FF:000124">
    <property type="entry name" value="IKAROS family zinc finger 4"/>
    <property type="match status" value="1"/>
</dbReference>
<keyword evidence="13" id="KW-0677">Repeat</keyword>
<feature type="compositionally biased region" description="Acidic residues" evidence="40">
    <location>
        <begin position="2036"/>
        <end position="2046"/>
    </location>
</feature>
<feature type="region of interest" description="Disordered" evidence="40">
    <location>
        <begin position="1932"/>
        <end position="2066"/>
    </location>
</feature>
<dbReference type="Gene3D" id="3.30.200.20">
    <property type="entry name" value="Phosphorylase Kinase, domain 1"/>
    <property type="match status" value="1"/>
</dbReference>
<evidence type="ECO:0000256" key="15">
    <source>
        <dbReference type="ARBA" id="ARBA00022771"/>
    </source>
</evidence>
<evidence type="ECO:0000256" key="31">
    <source>
        <dbReference type="ARBA" id="ARBA00023224"/>
    </source>
</evidence>
<dbReference type="InterPro" id="IPR000892">
    <property type="entry name" value="Ribosomal_eS26"/>
</dbReference>
<keyword evidence="32" id="KW-0539">Nucleus</keyword>
<evidence type="ECO:0000256" key="36">
    <source>
        <dbReference type="ARBA" id="ARBA00042992"/>
    </source>
</evidence>
<dbReference type="CDD" id="cd12095">
    <property type="entry name" value="TM_ErbB3"/>
    <property type="match status" value="1"/>
</dbReference>
<comment type="caution">
    <text evidence="45">The sequence shown here is derived from an EMBL/GenBank/DDBJ whole genome shotgun (WGS) entry which is preliminary data.</text>
</comment>
<feature type="domain" description="C2H2-type" evidence="43">
    <location>
        <begin position="231"/>
        <end position="259"/>
    </location>
</feature>
<feature type="domain" description="C2H2-type" evidence="43">
    <location>
        <begin position="142"/>
        <end position="169"/>
    </location>
</feature>
<dbReference type="PROSITE" id="PS00733">
    <property type="entry name" value="RIBOSOMAL_S26E"/>
    <property type="match status" value="1"/>
</dbReference>
<evidence type="ECO:0000256" key="6">
    <source>
        <dbReference type="ARBA" id="ARBA00011902"/>
    </source>
</evidence>
<dbReference type="GO" id="GO:0005791">
    <property type="term" value="C:rough endoplasmic reticulum"/>
    <property type="evidence" value="ECO:0007669"/>
    <property type="project" value="UniProtKB-SubCell"/>
</dbReference>
<sequence length="2190" mass="241528">MTAVPLTSRNPRFLEGTDKGRVGQTAEFTEVTGTTGHQAFGAQGSGDSSLEKEFLGAPVGPSVSTPNSQHSSPSRSLSANSIKVEMYSDEESSRLLGPDERLLDKDDSVIVEDSLSEPLGYCDGSGPEPHSPGGIRLPNGKLKCDVCGMVCIGPNVLMVHKRSHTGERPFHCNQCGASFTQKGNLLRHIKLHSGEKPFKCPFCNYACRRRDALTGHLRTHSVSSPTVGKPYKCNYCGRSYKQQSTLEEHKERCHNYLQSLSTEAQALAGQPGDEMRDLEMVPDSMLHSTSERPTFIDRLANSLTKRKRSTPQKFVGEKQMRFSLSDLPYDVNPGGGYEKDVELVAHHGLEPGFGGSLAFVGTEHLRPLRLPPTNCISELTPVISSVYTQMQPLPSRLELPGSREAGEGPEDLGDGGPLLYRARGSLTDPGASPSNGCQDSTDTESNHEDRIGGVVSLPQGPPPQPPPTIVVGRHSPAYAKEDPKPQEGLLRGTPGPSKEVLRVVGESGEPVKAFKCEHCRILFLDHVMFTIHMGCHGFRDPFECNICGYHSQDRYEFSSHIVRGEHKTKKRRNNGRAKKGRGHVQPIRCTNCARCVPKDKAIKKFVIRNIVEAAAVRDISEASVFDAYVLPKLYVKLHYCVSCAIHSKVVRNRSREARKDRTPPPRFRPASTLTESVHKPIWDHSAQASLDPRSLAETIQRPAQCLASLNRSHMAEASHYILVLYECDFYPRTDSIEITQVVVTSWSDLHNLMDGGNHSMVSEFLLLGLTNSWGTQILLFLFFTVFYVASMLGNLLIVLTIISDHHLHSPMYFLLANLSFIDTDVSSIATPKMIYDLFRKHKVISKNGCITQIQSLPCSPAPDSDSGSSCRPQPPLPPLHYLFAGCSGGCRFDVLIQGPPGQTRLGSLHPPFTMKATLQVLGFLLSLARGSEMGNSQAVCPGTLNGLSVTGDAENQYQTLYKLYDRCEVVMGNLEIVLTGHNADLSFLRWIREVTGYVLVAMNEFSTLPLPNLRVVRGTQVYDGKFAIFVMLNYNTNSSHALRQLRFTQLTEILSGGVYIEKNDKLCHMDTIDWSDIVRVRGADIVVKNNGKNLTKTICAPQCNGHCFGPNPNQCCHDECAGGCSGPQDTDCFACRHFNDSGACVPRCPQPLVYNKLTFQLEPNPHTKYQYGGVCVANCPHNFVVDQTSCVRACPPDKMEVDKNGLKICEPCGGLCPKACEGTGSGSRYQTVDSSNIDGFVNCTKILGNLDFLITGLNGDPWHKIPALDPEKLNVFRTVREITGYLNIQSWPPHMQNFSVFSNLTTIGGRSLYNRGFSLLIMKNLNVTSLGLRSLKEISAGRVYISANQQLCYHHSLNWTRLLRGPPEERLDIKYNRPRRDCVAEGKVCDPLCSSGGCWGPGPAQCLSCRNYSREGVCVTHCHFLEGYSGEKAKVVGGSDACARCAHFRDGPHCVNSCPNGILGAKGPIYKYPDAQNECRPCHENCTQGKTHLAMAGMVALPVALLILGGSFLYWRGRRIQNKRAMRRYLERGESIEPLDPSEKANKVLARIFKEPELRKLKVLGSGVFGTVHKGIWIPEGESIKIPVCIKVMEDKSGRQSFQSVTDHMLAIGSLDHAHIVRLLGLCPGSSLQLVTQYLPLGSLLDYVRQHRAALGPQLLLNWGVQIAKGMYYLEEHSMVHRDLALRNVLLKSPSQVQVADFGVADLLPPEDKQLLHSEAKTPIKWMALECIHFGKYTHQSDVWSYGVTVWELMTFGAEPYAGLRLAEIPDLLEKGERLAQPQICTIDVYMVMVKCWMIDENIRPTFKELANEFTRMARDPPRYLVIKRESGPGIPPGAEPSALTNKELEEVELEPELDLDLDLEAEEDSLATTLGSALSLPVGTLTRPRGSQSLLSPSSGYMPMNQNNLGEACLDSAVFGGSEQCPRPISLHPIPRGRLTSESSEGHVTGSEAELQEKVLMCRSRSRSRSPRPRGDSAYHSQRHSLLTPVTPLSPPGLEEEDVNGYVMPDTHLKGTSSSREGTLSSVGLSSVLGTEEEDEDEEYEYMNRKRRNSPPRPPRPGSLEELGYEYMDVGSELSASLGSTQSCPLHPMAIVPSAGTTPDEDYEYMNRRRGVGGAGGDYAAMGACPAAEQGYEEMRAFQGPGHHAPHVRYARLKTLRSLEATDSAFDNPDYWHSRLFPKANAQRT</sequence>
<keyword evidence="33" id="KW-0687">Ribonucleoprotein</keyword>
<dbReference type="InterPro" id="IPR000725">
    <property type="entry name" value="Olfact_rcpt"/>
</dbReference>
<dbReference type="InterPro" id="IPR009030">
    <property type="entry name" value="Growth_fac_rcpt_cys_sf"/>
</dbReference>
<dbReference type="InterPro" id="IPR020635">
    <property type="entry name" value="Tyr_kinase_cat_dom"/>
</dbReference>
<evidence type="ECO:0000313" key="46">
    <source>
        <dbReference type="Proteomes" id="UP000710432"/>
    </source>
</evidence>
<evidence type="ECO:0000256" key="28">
    <source>
        <dbReference type="ARBA" id="ARBA00023163"/>
    </source>
</evidence>
<dbReference type="InterPro" id="IPR050122">
    <property type="entry name" value="RTK"/>
</dbReference>
<dbReference type="FunFam" id="3.30.160.60:FF:000525">
    <property type="entry name" value="IKAROS family zinc finger 1"/>
    <property type="match status" value="1"/>
</dbReference>
<keyword evidence="21 41" id="KW-1133">Transmembrane helix</keyword>
<feature type="domain" description="Protein kinase" evidence="42">
    <location>
        <begin position="1558"/>
        <end position="1815"/>
    </location>
</feature>
<dbReference type="FunFam" id="3.30.200.20:FF:000276">
    <property type="entry name" value="Receptor tyrosine-protein kinase erbB-3"/>
    <property type="match status" value="1"/>
</dbReference>
<evidence type="ECO:0000256" key="41">
    <source>
        <dbReference type="SAM" id="Phobius"/>
    </source>
</evidence>
<dbReference type="Pfam" id="PF07714">
    <property type="entry name" value="PK_Tyr_Ser-Thr"/>
    <property type="match status" value="1"/>
</dbReference>
<dbReference type="InterPro" id="IPR000719">
    <property type="entry name" value="Prot_kinase_dom"/>
</dbReference>
<dbReference type="GO" id="GO:0042802">
    <property type="term" value="F:identical protein binding"/>
    <property type="evidence" value="ECO:0007669"/>
    <property type="project" value="UniProtKB-ARBA"/>
</dbReference>
<dbReference type="Pfam" id="PF13853">
    <property type="entry name" value="7tm_4"/>
    <property type="match status" value="1"/>
</dbReference>
<feature type="region of interest" description="Disordered" evidence="40">
    <location>
        <begin position="396"/>
        <end position="473"/>
    </location>
</feature>
<evidence type="ECO:0000256" key="3">
    <source>
        <dbReference type="ARBA" id="ARBA00004427"/>
    </source>
</evidence>
<keyword evidence="29 45" id="KW-0675">Receptor</keyword>
<dbReference type="Gene3D" id="3.80.20.20">
    <property type="entry name" value="Receptor L-domain"/>
    <property type="match status" value="2"/>
</dbReference>
<evidence type="ECO:0000256" key="40">
    <source>
        <dbReference type="SAM" id="MobiDB-lite"/>
    </source>
</evidence>
<feature type="transmembrane region" description="Helical" evidence="41">
    <location>
        <begin position="777"/>
        <end position="799"/>
    </location>
</feature>
<evidence type="ECO:0000256" key="20">
    <source>
        <dbReference type="ARBA" id="ARBA00022980"/>
    </source>
</evidence>
<evidence type="ECO:0000256" key="7">
    <source>
        <dbReference type="ARBA" id="ARBA00022499"/>
    </source>
</evidence>
<keyword evidence="14" id="KW-0547">Nucleotide-binding</keyword>
<evidence type="ECO:0000256" key="32">
    <source>
        <dbReference type="ARBA" id="ARBA00023242"/>
    </source>
</evidence>
<evidence type="ECO:0000256" key="9">
    <source>
        <dbReference type="ARBA" id="ARBA00022679"/>
    </source>
</evidence>
<dbReference type="GO" id="GO:0003677">
    <property type="term" value="F:DNA binding"/>
    <property type="evidence" value="ECO:0007669"/>
    <property type="project" value="UniProtKB-KW"/>
</dbReference>
<evidence type="ECO:0000256" key="37">
    <source>
        <dbReference type="ARBA" id="ARBA00045746"/>
    </source>
</evidence>
<feature type="region of interest" description="Disordered" evidence="40">
    <location>
        <begin position="1"/>
        <end position="81"/>
    </location>
</feature>
<dbReference type="GO" id="GO:0038131">
    <property type="term" value="F:neuregulin receptor activity"/>
    <property type="evidence" value="ECO:0007669"/>
    <property type="project" value="UniProtKB-ARBA"/>
</dbReference>
<evidence type="ECO:0000256" key="13">
    <source>
        <dbReference type="ARBA" id="ARBA00022737"/>
    </source>
</evidence>
<dbReference type="FunFam" id="2.10.220.10:FF:000002">
    <property type="entry name" value="Receptor protein-tyrosine kinase"/>
    <property type="match status" value="1"/>
</dbReference>
<dbReference type="SMART" id="SM00219">
    <property type="entry name" value="TyrKc"/>
    <property type="match status" value="1"/>
</dbReference>
<dbReference type="FunFam" id="2.10.220.10:FF:000001">
    <property type="entry name" value="Receptor protein-tyrosine kinase"/>
    <property type="match status" value="1"/>
</dbReference>
<evidence type="ECO:0000259" key="43">
    <source>
        <dbReference type="PROSITE" id="PS50157"/>
    </source>
</evidence>
<feature type="compositionally biased region" description="Pro residues" evidence="40">
    <location>
        <begin position="459"/>
        <end position="468"/>
    </location>
</feature>
<dbReference type="EC" id="2.7.10.1" evidence="6"/>
<evidence type="ECO:0000256" key="23">
    <source>
        <dbReference type="ARBA" id="ARBA00023015"/>
    </source>
</evidence>
<dbReference type="InterPro" id="IPR017452">
    <property type="entry name" value="GPCR_Rhodpsn_7TM"/>
</dbReference>
<dbReference type="EMBL" id="JAATJU010024490">
    <property type="protein sequence ID" value="KAH0505534.1"/>
    <property type="molecule type" value="Genomic_DNA"/>
</dbReference>
<evidence type="ECO:0000256" key="25">
    <source>
        <dbReference type="ARBA" id="ARBA00023136"/>
    </source>
</evidence>
<keyword evidence="26" id="KW-0829">Tyrosine-protein kinase</keyword>
<dbReference type="PROSITE" id="PS50011">
    <property type="entry name" value="PROTEIN_KINASE_DOM"/>
    <property type="match status" value="1"/>
</dbReference>
<dbReference type="GO" id="GO:0003735">
    <property type="term" value="F:structural constituent of ribosome"/>
    <property type="evidence" value="ECO:0007669"/>
    <property type="project" value="InterPro"/>
</dbReference>
<dbReference type="Pfam" id="PF01030">
    <property type="entry name" value="Recep_L_domain"/>
    <property type="match status" value="2"/>
</dbReference>
<dbReference type="InterPro" id="IPR011009">
    <property type="entry name" value="Kinase-like_dom_sf"/>
</dbReference>
<evidence type="ECO:0000256" key="11">
    <source>
        <dbReference type="ARBA" id="ARBA00022723"/>
    </source>
</evidence>
<keyword evidence="30" id="KW-0325">Glycoprotein</keyword>
<dbReference type="Gene3D" id="1.10.510.10">
    <property type="entry name" value="Transferase(Phosphotransferase) domain 1"/>
    <property type="match status" value="1"/>
</dbReference>
<gene>
    <name evidence="45" type="ORF">LTLLF_177650</name>
</gene>
<feature type="compositionally biased region" description="Polar residues" evidence="40">
    <location>
        <begin position="62"/>
        <end position="81"/>
    </location>
</feature>
<dbReference type="GO" id="GO:0008284">
    <property type="term" value="P:positive regulation of cell population proliferation"/>
    <property type="evidence" value="ECO:0007669"/>
    <property type="project" value="TreeGrafter"/>
</dbReference>
<proteinExistence type="inferred from homology"/>
<dbReference type="SUPFAM" id="SSF57667">
    <property type="entry name" value="beta-beta-alpha zinc fingers"/>
    <property type="match status" value="3"/>
</dbReference>
<evidence type="ECO:0000256" key="4">
    <source>
        <dbReference type="ARBA" id="ARBA00004479"/>
    </source>
</evidence>
<dbReference type="GO" id="GO:0045944">
    <property type="term" value="P:positive regulation of transcription by RNA polymerase II"/>
    <property type="evidence" value="ECO:0007669"/>
    <property type="project" value="UniProtKB-ARBA"/>
</dbReference>
<dbReference type="GO" id="GO:0043066">
    <property type="term" value="P:negative regulation of apoptotic process"/>
    <property type="evidence" value="ECO:0007669"/>
    <property type="project" value="TreeGrafter"/>
</dbReference>
<dbReference type="GO" id="GO:0007186">
    <property type="term" value="P:G protein-coupled receptor signaling pathway"/>
    <property type="evidence" value="ECO:0007669"/>
    <property type="project" value="InterPro"/>
</dbReference>
<evidence type="ECO:0000256" key="24">
    <source>
        <dbReference type="ARBA" id="ARBA00023125"/>
    </source>
</evidence>
<dbReference type="PROSITE" id="PS50262">
    <property type="entry name" value="G_PROTEIN_RECEP_F1_2"/>
    <property type="match status" value="1"/>
</dbReference>
<evidence type="ECO:0000256" key="8">
    <source>
        <dbReference type="ARBA" id="ARBA00022553"/>
    </source>
</evidence>
<keyword evidence="12" id="KW-0732">Signal</keyword>
<dbReference type="GO" id="GO:0038132">
    <property type="term" value="F:neuregulin binding"/>
    <property type="evidence" value="ECO:0007669"/>
    <property type="project" value="TreeGrafter"/>
</dbReference>
<dbReference type="GO" id="GO:0022008">
    <property type="term" value="P:neurogenesis"/>
    <property type="evidence" value="ECO:0007669"/>
    <property type="project" value="TreeGrafter"/>
</dbReference>
<keyword evidence="20" id="KW-0689">Ribosomal protein</keyword>
<dbReference type="PROSITE" id="PS50157">
    <property type="entry name" value="ZINC_FINGER_C2H2_2"/>
    <property type="match status" value="4"/>
</dbReference>
<keyword evidence="28" id="KW-0804">Transcription</keyword>
<dbReference type="GO" id="GO:0004984">
    <property type="term" value="F:olfactory receptor activity"/>
    <property type="evidence" value="ECO:0007669"/>
    <property type="project" value="InterPro"/>
</dbReference>
<feature type="domain" description="C2H2-type" evidence="43">
    <location>
        <begin position="198"/>
        <end position="225"/>
    </location>
</feature>
<keyword evidence="8" id="KW-0597">Phosphoprotein</keyword>
<keyword evidence="18" id="KW-0067">ATP-binding</keyword>